<comment type="subcellular location">
    <subcellularLocation>
        <location evidence="1">Membrane</location>
        <topology evidence="1">Multi-pass membrane protein</topology>
    </subcellularLocation>
</comment>
<accession>A0AAD9NY59</accession>
<feature type="transmembrane region" description="Helical" evidence="7">
    <location>
        <begin position="204"/>
        <end position="225"/>
    </location>
</feature>
<dbReference type="GO" id="GO:0016020">
    <property type="term" value="C:membrane"/>
    <property type="evidence" value="ECO:0007669"/>
    <property type="project" value="UniProtKB-SubCell"/>
</dbReference>
<proteinExistence type="predicted"/>
<dbReference type="Pfam" id="PF03062">
    <property type="entry name" value="MBOAT"/>
    <property type="match status" value="1"/>
</dbReference>
<sequence length="413" mass="46669">MLTALVLAIIYRKFLPAHQVSVTVRHVCAVTAGLALGFFCFGKQMCHLFAQAGSCYLIMRFSPATYVHKGVLLVALGYLSVMHILRMIYDYGGYTLDVTGPLMVFTQKLTSLAFSVHDGLYKDVEDLSEDQKDQAVTRMPGPLEFCSYLFNFQGILVGPQCFFNDYITFVDGSLLHCPEDMDENGQERHSPFGPSTKKPIFSKLLIAAGSIAVTFTIAPMFPPSLNADQAHLKNSTFLYRVLFVVLSVALSKWRYYFGWKLGEAVNNASGFGFNGYNENGVAKWDLITNVNIYEIETATSLKVLVDNWNIQTGVWLRRVCYDRAPFSPTFLTYMLSALWHGYYPGYYLTFVSAAFFTLAGRCLRKNIRPFFLMSPAKKAIYGCVTWAGTHLSLGYLIVPFCLLEFWPSFYYYQ</sequence>
<feature type="transmembrane region" description="Helical" evidence="7">
    <location>
        <begin position="29"/>
        <end position="50"/>
    </location>
</feature>
<comment type="caution">
    <text evidence="8">The sequence shown here is derived from an EMBL/GenBank/DDBJ whole genome shotgun (WGS) entry which is preliminary data.</text>
</comment>
<dbReference type="EMBL" id="JAODUO010000258">
    <property type="protein sequence ID" value="KAK2184634.1"/>
    <property type="molecule type" value="Genomic_DNA"/>
</dbReference>
<evidence type="ECO:0000256" key="3">
    <source>
        <dbReference type="ARBA" id="ARBA00022692"/>
    </source>
</evidence>
<evidence type="ECO:0000256" key="7">
    <source>
        <dbReference type="SAM" id="Phobius"/>
    </source>
</evidence>
<evidence type="ECO:0000256" key="4">
    <source>
        <dbReference type="ARBA" id="ARBA00022989"/>
    </source>
</evidence>
<name>A0AAD9NY59_RIDPI</name>
<dbReference type="Proteomes" id="UP001209878">
    <property type="component" value="Unassembled WGS sequence"/>
</dbReference>
<feature type="transmembrane region" description="Helical" evidence="7">
    <location>
        <begin position="341"/>
        <end position="359"/>
    </location>
</feature>
<organism evidence="8 9">
    <name type="scientific">Ridgeia piscesae</name>
    <name type="common">Tubeworm</name>
    <dbReference type="NCBI Taxonomy" id="27915"/>
    <lineage>
        <taxon>Eukaryota</taxon>
        <taxon>Metazoa</taxon>
        <taxon>Spiralia</taxon>
        <taxon>Lophotrochozoa</taxon>
        <taxon>Annelida</taxon>
        <taxon>Polychaeta</taxon>
        <taxon>Sedentaria</taxon>
        <taxon>Canalipalpata</taxon>
        <taxon>Sabellida</taxon>
        <taxon>Siboglinidae</taxon>
        <taxon>Ridgeia</taxon>
    </lineage>
</organism>
<keyword evidence="4 7" id="KW-1133">Transmembrane helix</keyword>
<dbReference type="PANTHER" id="PTHR13906:SF4">
    <property type="entry name" value="LYSOPHOSPHOLIPID ACYLTRANSFERASE 6"/>
    <property type="match status" value="1"/>
</dbReference>
<feature type="transmembrane region" description="Helical" evidence="7">
    <location>
        <begin position="71"/>
        <end position="89"/>
    </location>
</feature>
<keyword evidence="6" id="KW-0012">Acyltransferase</keyword>
<dbReference type="InterPro" id="IPR004299">
    <property type="entry name" value="MBOAT_fam"/>
</dbReference>
<dbReference type="AlphaFoldDB" id="A0AAD9NY59"/>
<feature type="transmembrane region" description="Helical" evidence="7">
    <location>
        <begin position="237"/>
        <end position="256"/>
    </location>
</feature>
<evidence type="ECO:0000256" key="5">
    <source>
        <dbReference type="ARBA" id="ARBA00023136"/>
    </source>
</evidence>
<evidence type="ECO:0000313" key="9">
    <source>
        <dbReference type="Proteomes" id="UP001209878"/>
    </source>
</evidence>
<reference evidence="8" key="1">
    <citation type="journal article" date="2023" name="Mol. Biol. Evol.">
        <title>Third-Generation Sequencing Reveals the Adaptive Role of the Epigenome in Three Deep-Sea Polychaetes.</title>
        <authorList>
            <person name="Perez M."/>
            <person name="Aroh O."/>
            <person name="Sun Y."/>
            <person name="Lan Y."/>
            <person name="Juniper S.K."/>
            <person name="Young C.R."/>
            <person name="Angers B."/>
            <person name="Qian P.Y."/>
        </authorList>
    </citation>
    <scope>NUCLEOTIDE SEQUENCE</scope>
    <source>
        <strain evidence="8">R07B-5</strain>
    </source>
</reference>
<dbReference type="GO" id="GO:0016746">
    <property type="term" value="F:acyltransferase activity"/>
    <property type="evidence" value="ECO:0007669"/>
    <property type="project" value="UniProtKB-KW"/>
</dbReference>
<keyword evidence="5 7" id="KW-0472">Membrane</keyword>
<evidence type="ECO:0000313" key="8">
    <source>
        <dbReference type="EMBL" id="KAK2184634.1"/>
    </source>
</evidence>
<dbReference type="PANTHER" id="PTHR13906">
    <property type="entry name" value="PORCUPINE"/>
    <property type="match status" value="1"/>
</dbReference>
<feature type="transmembrane region" description="Helical" evidence="7">
    <location>
        <begin position="379"/>
        <end position="406"/>
    </location>
</feature>
<evidence type="ECO:0000256" key="2">
    <source>
        <dbReference type="ARBA" id="ARBA00022679"/>
    </source>
</evidence>
<keyword evidence="9" id="KW-1185">Reference proteome</keyword>
<dbReference type="InterPro" id="IPR049941">
    <property type="entry name" value="LPLAT_7/PORCN-like"/>
</dbReference>
<evidence type="ECO:0000256" key="1">
    <source>
        <dbReference type="ARBA" id="ARBA00004141"/>
    </source>
</evidence>
<keyword evidence="2" id="KW-0808">Transferase</keyword>
<protein>
    <submittedName>
        <fullName evidence="8">Uncharacterized protein</fullName>
    </submittedName>
</protein>
<evidence type="ECO:0000256" key="6">
    <source>
        <dbReference type="ARBA" id="ARBA00023315"/>
    </source>
</evidence>
<gene>
    <name evidence="8" type="ORF">NP493_259g00013</name>
</gene>
<keyword evidence="3 7" id="KW-0812">Transmembrane</keyword>
<dbReference type="GO" id="GO:0030258">
    <property type="term" value="P:lipid modification"/>
    <property type="evidence" value="ECO:0007669"/>
    <property type="project" value="TreeGrafter"/>
</dbReference>